<evidence type="ECO:0000256" key="1">
    <source>
        <dbReference type="SAM" id="SignalP"/>
    </source>
</evidence>
<evidence type="ECO:0000313" key="2">
    <source>
        <dbReference type="EMBL" id="CAD2204416.1"/>
    </source>
</evidence>
<organism evidence="2 3">
    <name type="scientific">Meloidogyne enterolobii</name>
    <name type="common">Root-knot nematode worm</name>
    <name type="synonym">Meloidogyne mayaguensis</name>
    <dbReference type="NCBI Taxonomy" id="390850"/>
    <lineage>
        <taxon>Eukaryota</taxon>
        <taxon>Metazoa</taxon>
        <taxon>Ecdysozoa</taxon>
        <taxon>Nematoda</taxon>
        <taxon>Chromadorea</taxon>
        <taxon>Rhabditida</taxon>
        <taxon>Tylenchina</taxon>
        <taxon>Tylenchomorpha</taxon>
        <taxon>Tylenchoidea</taxon>
        <taxon>Meloidogynidae</taxon>
        <taxon>Meloidogyninae</taxon>
        <taxon>Meloidogyne</taxon>
    </lineage>
</organism>
<keyword evidence="1" id="KW-0732">Signal</keyword>
<gene>
    <name evidence="2" type="ORF">MENT_LOCUS58159</name>
</gene>
<feature type="chain" id="PRO_5027901471" evidence="1">
    <location>
        <begin position="23"/>
        <end position="560"/>
    </location>
</feature>
<dbReference type="Proteomes" id="UP000580250">
    <property type="component" value="Unassembled WGS sequence"/>
</dbReference>
<feature type="signal peptide" evidence="1">
    <location>
        <begin position="1"/>
        <end position="22"/>
    </location>
</feature>
<name>A0A6V7XYN5_MELEN</name>
<reference evidence="2 3" key="1">
    <citation type="submission" date="2020-08" db="EMBL/GenBank/DDBJ databases">
        <authorList>
            <person name="Koutsovoulos G."/>
            <person name="Danchin GJ E."/>
        </authorList>
    </citation>
    <scope>NUCLEOTIDE SEQUENCE [LARGE SCALE GENOMIC DNA]</scope>
</reference>
<protein>
    <submittedName>
        <fullName evidence="2">Uncharacterized protein</fullName>
    </submittedName>
</protein>
<dbReference type="EMBL" id="CAJEWN010002591">
    <property type="protein sequence ID" value="CAD2204416.1"/>
    <property type="molecule type" value="Genomic_DNA"/>
</dbReference>
<accession>A0A6V7XYN5</accession>
<proteinExistence type="predicted"/>
<dbReference type="AlphaFoldDB" id="A0A6V7XYN5"/>
<comment type="caution">
    <text evidence="2">The sequence shown here is derived from an EMBL/GenBank/DDBJ whole genome shotgun (WGS) entry which is preliminary data.</text>
</comment>
<evidence type="ECO:0000313" key="3">
    <source>
        <dbReference type="Proteomes" id="UP000580250"/>
    </source>
</evidence>
<dbReference type="OrthoDB" id="5892435at2759"/>
<sequence>MGSKFLLGNILAFGMCLGIVMSTNCPAPLTNTRNSESNSNSQAHRECNIGPLCDCYATTTPGNAPTTSTAAASTSTAASLATGSSGVTSNATSGSQAPANVTISSATQSANSLATSSSTSGSCPCLLVTELRRIKFLRLNFDQQNRFEVCIKQIEIDLADVTLTLSVKVIRSVLHLKKCFANNTDIEPLVTCETIDKWGRVFEFIIAGFSFCSDNMKLAITPVDNIGNTPLTAAIENATANDKCGNGTTAIVLTWTKWFKRVCIKNDDDWPMERKIAYHAVVLRQYCANAAPSCVYLNILQAKINLVGIDLTVEDFLFLCDPYTTLSSIGNAMLSGDADSNPTLKSLNNSINSNATAQNYNSSTIAEANNYVSTCYSYFKIENDPFKRLKFLSAQFSYLSSLAHTLCYLTTIIGNGFQCPYSQIIGTSHICTNNNVTVYNQTVPQDYAHCFKPDKNNNTEVMQAIDLDLKPLLTSVQIMSLNSYRNAILNCIYKLYPNDCVSAYQCSFTYIKNCFTSNGQTQPRALFMNTFLWTVFPPPQTVSQTIIVGTFSGSCGCNSK</sequence>